<gene>
    <name evidence="2" type="ORF">ESP62_019325</name>
</gene>
<dbReference type="Proteomes" id="UP001515100">
    <property type="component" value="Unassembled WGS sequence"/>
</dbReference>
<dbReference type="RefSeq" id="WP_129185943.1">
    <property type="nucleotide sequence ID" value="NZ_JAGIOG010000001.1"/>
</dbReference>
<name>A0A641AGN3_9ACTN</name>
<dbReference type="AlphaFoldDB" id="A0A641AGN3"/>
<feature type="transmembrane region" description="Helical" evidence="1">
    <location>
        <begin position="164"/>
        <end position="184"/>
    </location>
</feature>
<dbReference type="OrthoDB" id="3829011at2"/>
<evidence type="ECO:0000256" key="1">
    <source>
        <dbReference type="SAM" id="Phobius"/>
    </source>
</evidence>
<proteinExistence type="predicted"/>
<keyword evidence="1" id="KW-0812">Transmembrane</keyword>
<reference evidence="2" key="1">
    <citation type="submission" date="2019-09" db="EMBL/GenBank/DDBJ databases">
        <authorList>
            <person name="Li J."/>
        </authorList>
    </citation>
    <scope>NUCLEOTIDE SEQUENCE [LARGE SCALE GENOMIC DNA]</scope>
    <source>
        <strain evidence="2">NRBC 14897</strain>
    </source>
</reference>
<feature type="transmembrane region" description="Helical" evidence="1">
    <location>
        <begin position="60"/>
        <end position="79"/>
    </location>
</feature>
<keyword evidence="3" id="KW-1185">Reference proteome</keyword>
<accession>A0A641AGN3</accession>
<evidence type="ECO:0000313" key="2">
    <source>
        <dbReference type="EMBL" id="KAA1372241.1"/>
    </source>
</evidence>
<keyword evidence="1" id="KW-1133">Transmembrane helix</keyword>
<protein>
    <submittedName>
        <fullName evidence="2">Uncharacterized protein</fullName>
    </submittedName>
</protein>
<evidence type="ECO:0000313" key="3">
    <source>
        <dbReference type="Proteomes" id="UP001515100"/>
    </source>
</evidence>
<feature type="transmembrane region" description="Helical" evidence="1">
    <location>
        <begin position="91"/>
        <end position="112"/>
    </location>
</feature>
<comment type="caution">
    <text evidence="2">The sequence shown here is derived from an EMBL/GenBank/DDBJ whole genome shotgun (WGS) entry which is preliminary data.</text>
</comment>
<sequence length="246" mass="25948">MSWLADAAARLDTVLVGQEAQPFLGREQTGPSAEDAARRLPERHRALETLTRAADSPARLAVGLISWVAAVVGDAGLAYSLWTGAPSWQRVAAPAAGLALSVVALAAGVQVWRAGRRVVDALCWWTLLPERLPHGGEGVEQWRALPVLDAVEARVFLARGWRPLRLLAGAAAFVSPLAFIALALQGGPRYTPTWQDGQGPAVTVFVLLLATAGVVAGTVVLGGLVRANRAQAERDPVQRGLLGRDA</sequence>
<organism evidence="2 3">
    <name type="scientific">Aeromicrobium fastidiosum</name>
    <dbReference type="NCBI Taxonomy" id="52699"/>
    <lineage>
        <taxon>Bacteria</taxon>
        <taxon>Bacillati</taxon>
        <taxon>Actinomycetota</taxon>
        <taxon>Actinomycetes</taxon>
        <taxon>Propionibacteriales</taxon>
        <taxon>Nocardioidaceae</taxon>
        <taxon>Aeromicrobium</taxon>
    </lineage>
</organism>
<feature type="transmembrane region" description="Helical" evidence="1">
    <location>
        <begin position="204"/>
        <end position="225"/>
    </location>
</feature>
<keyword evidence="1" id="KW-0472">Membrane</keyword>
<dbReference type="EMBL" id="SDPP02000008">
    <property type="protein sequence ID" value="KAA1372241.1"/>
    <property type="molecule type" value="Genomic_DNA"/>
</dbReference>